<dbReference type="CDD" id="cd06171">
    <property type="entry name" value="Sigma70_r4"/>
    <property type="match status" value="1"/>
</dbReference>
<dbReference type="Gene3D" id="1.10.1740.10">
    <property type="match status" value="1"/>
</dbReference>
<keyword evidence="8" id="KW-0240">DNA-directed RNA polymerase</keyword>
<dbReference type="GO" id="GO:0000428">
    <property type="term" value="C:DNA-directed RNA polymerase complex"/>
    <property type="evidence" value="ECO:0007669"/>
    <property type="project" value="UniProtKB-KW"/>
</dbReference>
<evidence type="ECO:0000259" key="6">
    <source>
        <dbReference type="Pfam" id="PF04542"/>
    </source>
</evidence>
<dbReference type="RefSeq" id="WP_338291000.1">
    <property type="nucleotide sequence ID" value="NZ_AP027272.1"/>
</dbReference>
<evidence type="ECO:0000259" key="7">
    <source>
        <dbReference type="Pfam" id="PF08281"/>
    </source>
</evidence>
<accession>A0AA48HNF3</accession>
<organism evidence="8 9">
    <name type="scientific">Planctobacterium marinum</name>
    <dbReference type="NCBI Taxonomy" id="1631968"/>
    <lineage>
        <taxon>Bacteria</taxon>
        <taxon>Pseudomonadati</taxon>
        <taxon>Pseudomonadota</taxon>
        <taxon>Gammaproteobacteria</taxon>
        <taxon>Alteromonadales</taxon>
        <taxon>Alteromonadaceae</taxon>
        <taxon>Planctobacterium</taxon>
    </lineage>
</organism>
<dbReference type="PANTHER" id="PTHR43133:SF8">
    <property type="entry name" value="RNA POLYMERASE SIGMA FACTOR HI_1459-RELATED"/>
    <property type="match status" value="1"/>
</dbReference>
<comment type="similarity">
    <text evidence="1">Belongs to the sigma-70 factor family. ECF subfamily.</text>
</comment>
<dbReference type="InterPro" id="IPR014284">
    <property type="entry name" value="RNA_pol_sigma-70_dom"/>
</dbReference>
<dbReference type="Pfam" id="PF08281">
    <property type="entry name" value="Sigma70_r4_2"/>
    <property type="match status" value="1"/>
</dbReference>
<dbReference type="InterPro" id="IPR013249">
    <property type="entry name" value="RNA_pol_sigma70_r4_t2"/>
</dbReference>
<dbReference type="InterPro" id="IPR013325">
    <property type="entry name" value="RNA_pol_sigma_r2"/>
</dbReference>
<dbReference type="GO" id="GO:0003677">
    <property type="term" value="F:DNA binding"/>
    <property type="evidence" value="ECO:0007669"/>
    <property type="project" value="UniProtKB-KW"/>
</dbReference>
<evidence type="ECO:0000313" key="9">
    <source>
        <dbReference type="Proteomes" id="UP001333710"/>
    </source>
</evidence>
<dbReference type="PANTHER" id="PTHR43133">
    <property type="entry name" value="RNA POLYMERASE ECF-TYPE SIGMA FACTO"/>
    <property type="match status" value="1"/>
</dbReference>
<keyword evidence="5" id="KW-0804">Transcription</keyword>
<name>A0AA48HNF3_9ALTE</name>
<dbReference type="SUPFAM" id="SSF88659">
    <property type="entry name" value="Sigma3 and sigma4 domains of RNA polymerase sigma factors"/>
    <property type="match status" value="1"/>
</dbReference>
<evidence type="ECO:0000256" key="2">
    <source>
        <dbReference type="ARBA" id="ARBA00023015"/>
    </source>
</evidence>
<protein>
    <submittedName>
        <fullName evidence="8">DNA-directed RNA polymerase sigma-70 factor</fullName>
    </submittedName>
</protein>
<evidence type="ECO:0000256" key="3">
    <source>
        <dbReference type="ARBA" id="ARBA00023082"/>
    </source>
</evidence>
<dbReference type="InterPro" id="IPR013324">
    <property type="entry name" value="RNA_pol_sigma_r3/r4-like"/>
</dbReference>
<dbReference type="EMBL" id="AP027272">
    <property type="protein sequence ID" value="BDX05054.1"/>
    <property type="molecule type" value="Genomic_DNA"/>
</dbReference>
<dbReference type="InterPro" id="IPR007627">
    <property type="entry name" value="RNA_pol_sigma70_r2"/>
</dbReference>
<dbReference type="Proteomes" id="UP001333710">
    <property type="component" value="Chromosome"/>
</dbReference>
<reference evidence="8" key="1">
    <citation type="submission" date="2023-01" db="EMBL/GenBank/DDBJ databases">
        <title>Complete genome sequence of Planctobacterium marinum strain Dej080120_11.</title>
        <authorList>
            <person name="Ueki S."/>
            <person name="Maruyama F."/>
        </authorList>
    </citation>
    <scope>NUCLEOTIDE SEQUENCE</scope>
    <source>
        <strain evidence="8">Dej080120_11</strain>
    </source>
</reference>
<evidence type="ECO:0000256" key="4">
    <source>
        <dbReference type="ARBA" id="ARBA00023125"/>
    </source>
</evidence>
<dbReference type="SUPFAM" id="SSF88946">
    <property type="entry name" value="Sigma2 domain of RNA polymerase sigma factors"/>
    <property type="match status" value="1"/>
</dbReference>
<dbReference type="InterPro" id="IPR036388">
    <property type="entry name" value="WH-like_DNA-bd_sf"/>
</dbReference>
<keyword evidence="4" id="KW-0238">DNA-binding</keyword>
<sequence>MDPIHIEQVLQDYGPLFSRMAGSYESNLAMRQELTQEIALHVWQALAGFRGDAQLKTYVLKIAHNRCVQHVLAESKRPKADSLSEEALPLTSKPLEAEQQLMLDKLLGAVRKLPLKHRQLITLYLEGMQYNEIAEICGVSQSNVGVTINRIRKHLSEVLHNE</sequence>
<dbReference type="NCBIfam" id="TIGR02937">
    <property type="entry name" value="sigma70-ECF"/>
    <property type="match status" value="1"/>
</dbReference>
<evidence type="ECO:0000256" key="5">
    <source>
        <dbReference type="ARBA" id="ARBA00023163"/>
    </source>
</evidence>
<keyword evidence="9" id="KW-1185">Reference proteome</keyword>
<dbReference type="AlphaFoldDB" id="A0AA48HNF3"/>
<gene>
    <name evidence="8" type="ORF">MACH26_05750</name>
</gene>
<proteinExistence type="inferred from homology"/>
<dbReference type="Gene3D" id="1.10.10.10">
    <property type="entry name" value="Winged helix-like DNA-binding domain superfamily/Winged helix DNA-binding domain"/>
    <property type="match status" value="1"/>
</dbReference>
<dbReference type="InterPro" id="IPR039425">
    <property type="entry name" value="RNA_pol_sigma-70-like"/>
</dbReference>
<dbReference type="Pfam" id="PF04542">
    <property type="entry name" value="Sigma70_r2"/>
    <property type="match status" value="1"/>
</dbReference>
<feature type="domain" description="RNA polymerase sigma-70 region 2" evidence="6">
    <location>
        <begin position="11"/>
        <end position="75"/>
    </location>
</feature>
<feature type="domain" description="RNA polymerase sigma factor 70 region 4 type 2" evidence="7">
    <location>
        <begin position="104"/>
        <end position="155"/>
    </location>
</feature>
<dbReference type="KEGG" id="pmaw:MACH26_05750"/>
<keyword evidence="2" id="KW-0805">Transcription regulation</keyword>
<keyword evidence="3" id="KW-0731">Sigma factor</keyword>
<dbReference type="GO" id="GO:0006352">
    <property type="term" value="P:DNA-templated transcription initiation"/>
    <property type="evidence" value="ECO:0007669"/>
    <property type="project" value="InterPro"/>
</dbReference>
<dbReference type="GO" id="GO:0016987">
    <property type="term" value="F:sigma factor activity"/>
    <property type="evidence" value="ECO:0007669"/>
    <property type="project" value="UniProtKB-KW"/>
</dbReference>
<evidence type="ECO:0000313" key="8">
    <source>
        <dbReference type="EMBL" id="BDX05054.1"/>
    </source>
</evidence>
<evidence type="ECO:0000256" key="1">
    <source>
        <dbReference type="ARBA" id="ARBA00010641"/>
    </source>
</evidence>